<keyword evidence="1" id="KW-0812">Transmembrane</keyword>
<reference evidence="2" key="1">
    <citation type="journal article" date="2020" name="Stud. Mycol.">
        <title>101 Dothideomycetes genomes: a test case for predicting lifestyles and emergence of pathogens.</title>
        <authorList>
            <person name="Haridas S."/>
            <person name="Albert R."/>
            <person name="Binder M."/>
            <person name="Bloem J."/>
            <person name="Labutti K."/>
            <person name="Salamov A."/>
            <person name="Andreopoulos B."/>
            <person name="Baker S."/>
            <person name="Barry K."/>
            <person name="Bills G."/>
            <person name="Bluhm B."/>
            <person name="Cannon C."/>
            <person name="Castanera R."/>
            <person name="Culley D."/>
            <person name="Daum C."/>
            <person name="Ezra D."/>
            <person name="Gonzalez J."/>
            <person name="Henrissat B."/>
            <person name="Kuo A."/>
            <person name="Liang C."/>
            <person name="Lipzen A."/>
            <person name="Lutzoni F."/>
            <person name="Magnuson J."/>
            <person name="Mondo S."/>
            <person name="Nolan M."/>
            <person name="Ohm R."/>
            <person name="Pangilinan J."/>
            <person name="Park H.-J."/>
            <person name="Ramirez L."/>
            <person name="Alfaro M."/>
            <person name="Sun H."/>
            <person name="Tritt A."/>
            <person name="Yoshinaga Y."/>
            <person name="Zwiers L.-H."/>
            <person name="Turgeon B."/>
            <person name="Goodwin S."/>
            <person name="Spatafora J."/>
            <person name="Crous P."/>
            <person name="Grigoriev I."/>
        </authorList>
    </citation>
    <scope>NUCLEOTIDE SEQUENCE</scope>
    <source>
        <strain evidence="2">CBS 161.51</strain>
    </source>
</reference>
<dbReference type="Proteomes" id="UP000800038">
    <property type="component" value="Unassembled WGS sequence"/>
</dbReference>
<evidence type="ECO:0000313" key="2">
    <source>
        <dbReference type="EMBL" id="KAF1944557.1"/>
    </source>
</evidence>
<feature type="transmembrane region" description="Helical" evidence="1">
    <location>
        <begin position="12"/>
        <end position="37"/>
    </location>
</feature>
<protein>
    <submittedName>
        <fullName evidence="2">Uncharacterized protein</fullName>
    </submittedName>
</protein>
<evidence type="ECO:0000313" key="3">
    <source>
        <dbReference type="Proteomes" id="UP000800038"/>
    </source>
</evidence>
<keyword evidence="3" id="KW-1185">Reference proteome</keyword>
<organism evidence="2 3">
    <name type="scientific">Clathrospora elynae</name>
    <dbReference type="NCBI Taxonomy" id="706981"/>
    <lineage>
        <taxon>Eukaryota</taxon>
        <taxon>Fungi</taxon>
        <taxon>Dikarya</taxon>
        <taxon>Ascomycota</taxon>
        <taxon>Pezizomycotina</taxon>
        <taxon>Dothideomycetes</taxon>
        <taxon>Pleosporomycetidae</taxon>
        <taxon>Pleosporales</taxon>
        <taxon>Diademaceae</taxon>
        <taxon>Clathrospora</taxon>
    </lineage>
</organism>
<keyword evidence="1" id="KW-1133">Transmembrane helix</keyword>
<accession>A0A6A5T665</accession>
<keyword evidence="1" id="KW-0472">Membrane</keyword>
<sequence>MQYQYRDLRHPYLVLSLEIHWLAIPVVLFCTVAYAHLPPPPANQWTLKTVQRRLRILGSRHRGVHGNARSFIVGVTKDTCGSSRRIYGASWLRGEDFFTNRSNNCVQKRFSVSFFATIPAASALHTI</sequence>
<dbReference type="EMBL" id="ML976016">
    <property type="protein sequence ID" value="KAF1944557.1"/>
    <property type="molecule type" value="Genomic_DNA"/>
</dbReference>
<gene>
    <name evidence="2" type="ORF">EJ02DRAFT_95383</name>
</gene>
<name>A0A6A5T665_9PLEO</name>
<dbReference type="AlphaFoldDB" id="A0A6A5T665"/>
<proteinExistence type="predicted"/>
<evidence type="ECO:0000256" key="1">
    <source>
        <dbReference type="SAM" id="Phobius"/>
    </source>
</evidence>